<dbReference type="InterPro" id="IPR043708">
    <property type="entry name" value="DUF5648"/>
</dbReference>
<gene>
    <name evidence="3" type="ORF">IPH26_14275</name>
</gene>
<protein>
    <submittedName>
        <fullName evidence="3">Fibronectin type III domain-containing protein</fullName>
    </submittedName>
</protein>
<organism evidence="3 4">
    <name type="scientific">Candidatus Methylophosphatis roskildensis</name>
    <dbReference type="NCBI Taxonomy" id="2899263"/>
    <lineage>
        <taxon>Bacteria</taxon>
        <taxon>Pseudomonadati</taxon>
        <taxon>Pseudomonadota</taxon>
        <taxon>Betaproteobacteria</taxon>
        <taxon>Nitrosomonadales</taxon>
        <taxon>Sterolibacteriaceae</taxon>
        <taxon>Candidatus Methylophosphatis</taxon>
    </lineage>
</organism>
<sequence length="267" mass="29638">MTGLRQLFLWLFLSTAATGHAASIAAAWNPSPGDNVGGYFLYVGTSSGQYDFKINVAGDTQFTVVGLPTAARYYFAVTAYNFQRAESGFSNEASAYVPFVADPLGTEVVEFYEPFLDHYFITADAQEMIFAESGAAGWWRRTGRTFRSGGTVPVCRFHGNLRIDPTTGVPYGPMTYYYSSDIGNCNFLNQILDPNTKSMVFDRFDFYTTPAVEQTCPAFLSPVYRAYNNGFALGFDSNHRYSTDRAAILEVVERGWIDEGIRFCAPS</sequence>
<feature type="signal peptide" evidence="1">
    <location>
        <begin position="1"/>
        <end position="21"/>
    </location>
</feature>
<dbReference type="Pfam" id="PF18885">
    <property type="entry name" value="DUF5648"/>
    <property type="match status" value="1"/>
</dbReference>
<feature type="chain" id="PRO_5039566839" evidence="1">
    <location>
        <begin position="22"/>
        <end position="267"/>
    </location>
</feature>
<proteinExistence type="predicted"/>
<feature type="domain" description="DUF5648" evidence="2">
    <location>
        <begin position="221"/>
        <end position="264"/>
    </location>
</feature>
<evidence type="ECO:0000313" key="3">
    <source>
        <dbReference type="EMBL" id="MBK6974043.1"/>
    </source>
</evidence>
<evidence type="ECO:0000313" key="4">
    <source>
        <dbReference type="Proteomes" id="UP000807785"/>
    </source>
</evidence>
<name>A0A9D7E597_9PROT</name>
<dbReference type="CDD" id="cd00063">
    <property type="entry name" value="FN3"/>
    <property type="match status" value="1"/>
</dbReference>
<dbReference type="Proteomes" id="UP000807785">
    <property type="component" value="Unassembled WGS sequence"/>
</dbReference>
<dbReference type="EMBL" id="JADJEV010000004">
    <property type="protein sequence ID" value="MBK6974043.1"/>
    <property type="molecule type" value="Genomic_DNA"/>
</dbReference>
<dbReference type="InterPro" id="IPR003961">
    <property type="entry name" value="FN3_dom"/>
</dbReference>
<dbReference type="Gene3D" id="2.60.40.10">
    <property type="entry name" value="Immunoglobulins"/>
    <property type="match status" value="1"/>
</dbReference>
<keyword evidence="1" id="KW-0732">Signal</keyword>
<dbReference type="AlphaFoldDB" id="A0A9D7E597"/>
<evidence type="ECO:0000256" key="1">
    <source>
        <dbReference type="SAM" id="SignalP"/>
    </source>
</evidence>
<dbReference type="SUPFAM" id="SSF49265">
    <property type="entry name" value="Fibronectin type III"/>
    <property type="match status" value="1"/>
</dbReference>
<comment type="caution">
    <text evidence="3">The sequence shown here is derived from an EMBL/GenBank/DDBJ whole genome shotgun (WGS) entry which is preliminary data.</text>
</comment>
<dbReference type="InterPro" id="IPR013783">
    <property type="entry name" value="Ig-like_fold"/>
</dbReference>
<dbReference type="InterPro" id="IPR036116">
    <property type="entry name" value="FN3_sf"/>
</dbReference>
<evidence type="ECO:0000259" key="2">
    <source>
        <dbReference type="Pfam" id="PF18885"/>
    </source>
</evidence>
<reference evidence="3" key="1">
    <citation type="submission" date="2020-10" db="EMBL/GenBank/DDBJ databases">
        <title>Connecting structure to function with the recovery of over 1000 high-quality activated sludge metagenome-assembled genomes encoding full-length rRNA genes using long-read sequencing.</title>
        <authorList>
            <person name="Singleton C.M."/>
            <person name="Petriglieri F."/>
            <person name="Kristensen J.M."/>
            <person name="Kirkegaard R.H."/>
            <person name="Michaelsen T.Y."/>
            <person name="Andersen M.H."/>
            <person name="Karst S.M."/>
            <person name="Dueholm M.S."/>
            <person name="Nielsen P.H."/>
            <person name="Albertsen M."/>
        </authorList>
    </citation>
    <scope>NUCLEOTIDE SEQUENCE</scope>
    <source>
        <strain evidence="3">Bjer_18-Q3-R1-45_BAT3C.347</strain>
    </source>
</reference>
<accession>A0A9D7E597</accession>